<evidence type="ECO:0008006" key="3">
    <source>
        <dbReference type="Google" id="ProtNLM"/>
    </source>
</evidence>
<sequence>MLEWSGFQDYVEDMNKVASKHFGEVELNHGRDHNLTATHELAGQTVELDLNVNAHDHFDEAAMHKVDYRLRFLPELVDQVREMIAEELSQEGTSPQEYRHFHCNAIKDEHLKKVFGVEDKSQLTDEVFLKALKLGHVGIYPGQPERYFVLDFTLGQHFTDEVLVASADEDGVVDDEILWES</sequence>
<evidence type="ECO:0000313" key="2">
    <source>
        <dbReference type="Proteomes" id="UP001500102"/>
    </source>
</evidence>
<protein>
    <recommendedName>
        <fullName evidence="3">DUF2004 domain-containing protein</fullName>
    </recommendedName>
</protein>
<reference evidence="1 2" key="1">
    <citation type="journal article" date="2019" name="Int. J. Syst. Evol. Microbiol.">
        <title>The Global Catalogue of Microorganisms (GCM) 10K type strain sequencing project: providing services to taxonomists for standard genome sequencing and annotation.</title>
        <authorList>
            <consortium name="The Broad Institute Genomics Platform"/>
            <consortium name="The Broad Institute Genome Sequencing Center for Infectious Disease"/>
            <person name="Wu L."/>
            <person name="Ma J."/>
        </authorList>
    </citation>
    <scope>NUCLEOTIDE SEQUENCE [LARGE SCALE GENOMIC DNA]</scope>
    <source>
        <strain evidence="1 2">JCM 15921</strain>
    </source>
</reference>
<accession>A0ABN2Z8Q8</accession>
<proteinExistence type="predicted"/>
<evidence type="ECO:0000313" key="1">
    <source>
        <dbReference type="EMBL" id="GAA2138507.1"/>
    </source>
</evidence>
<comment type="caution">
    <text evidence="1">The sequence shown here is derived from an EMBL/GenBank/DDBJ whole genome shotgun (WGS) entry which is preliminary data.</text>
</comment>
<organism evidence="1 2">
    <name type="scientific">Arthrobacter humicola</name>
    <dbReference type="NCBI Taxonomy" id="409291"/>
    <lineage>
        <taxon>Bacteria</taxon>
        <taxon>Bacillati</taxon>
        <taxon>Actinomycetota</taxon>
        <taxon>Actinomycetes</taxon>
        <taxon>Micrococcales</taxon>
        <taxon>Micrococcaceae</taxon>
        <taxon>Arthrobacter</taxon>
    </lineage>
</organism>
<dbReference type="Proteomes" id="UP001500102">
    <property type="component" value="Unassembled WGS sequence"/>
</dbReference>
<gene>
    <name evidence="1" type="ORF">GCM10009825_24900</name>
</gene>
<dbReference type="EMBL" id="BAAAQB010000035">
    <property type="protein sequence ID" value="GAA2138507.1"/>
    <property type="molecule type" value="Genomic_DNA"/>
</dbReference>
<keyword evidence="2" id="KW-1185">Reference proteome</keyword>
<name>A0ABN2Z8Q8_9MICC</name>